<protein>
    <recommendedName>
        <fullName evidence="3">MFS transporter</fullName>
    </recommendedName>
</protein>
<evidence type="ECO:0000313" key="2">
    <source>
        <dbReference type="EMBL" id="EKD25638.1"/>
    </source>
</evidence>
<gene>
    <name evidence="2" type="ORF">ACD_80C00010G0007</name>
</gene>
<accession>K1XZC0</accession>
<feature type="transmembrane region" description="Helical" evidence="1">
    <location>
        <begin position="93"/>
        <end position="111"/>
    </location>
</feature>
<dbReference type="InterPro" id="IPR036259">
    <property type="entry name" value="MFS_trans_sf"/>
</dbReference>
<evidence type="ECO:0008006" key="3">
    <source>
        <dbReference type="Google" id="ProtNLM"/>
    </source>
</evidence>
<sequence length="391" mass="45284">MKHKDLIIFVIITFLRSVFISMLKFFLRAYLKDTHISLEKIAEYLSLWGMVAYLIGSSLTYIFRKKNITIFAWLLAIACLIIGNMIGYYPFRAFVLLVSGIGFAYSLRLIIKSIILSTEIQRSNHGEAKINGMINIAILSGVLLWSYLGFAIFAKRGGNWFQFIIWMLILSSVLTLGMNYDKHFQMKPFGQTLRQMLPNVIGIIKKYIRLLVPIGVLRAISTAIWQKMLELGVDLFQRTPKSSIMIIVIGFIGAILGHLISAFFLRNRKNLTIIFTIIFWLTTIYFPHIIDRYEYYITLNIFWFLTGVFFGIAVNLLEWRYFFHIGDDHRKEYGSVAYGIATSIIIFLIMIAADFLSKRLGMKISFFFFGIVLLLMPFFIRKFDAPDLTKE</sequence>
<feature type="transmembrane region" description="Helical" evidence="1">
    <location>
        <begin position="336"/>
        <end position="356"/>
    </location>
</feature>
<keyword evidence="1" id="KW-0812">Transmembrane</keyword>
<reference evidence="2" key="1">
    <citation type="journal article" date="2012" name="Science">
        <title>Fermentation, hydrogen, and sulfur metabolism in multiple uncultivated bacterial phyla.</title>
        <authorList>
            <person name="Wrighton K.C."/>
            <person name="Thomas B.C."/>
            <person name="Sharon I."/>
            <person name="Miller C.S."/>
            <person name="Castelle C.J."/>
            <person name="VerBerkmoes N.C."/>
            <person name="Wilkins M.J."/>
            <person name="Hettich R.L."/>
            <person name="Lipton M.S."/>
            <person name="Williams K.H."/>
            <person name="Long P.E."/>
            <person name="Banfield J.F."/>
        </authorList>
    </citation>
    <scope>NUCLEOTIDE SEQUENCE [LARGE SCALE GENOMIC DNA]</scope>
</reference>
<feature type="transmembrane region" description="Helical" evidence="1">
    <location>
        <begin position="132"/>
        <end position="154"/>
    </location>
</feature>
<feature type="transmembrane region" description="Helical" evidence="1">
    <location>
        <begin position="244"/>
        <end position="264"/>
    </location>
</feature>
<dbReference type="AlphaFoldDB" id="K1XZC0"/>
<feature type="transmembrane region" description="Helical" evidence="1">
    <location>
        <begin position="70"/>
        <end position="87"/>
    </location>
</feature>
<feature type="transmembrane region" description="Helical" evidence="1">
    <location>
        <begin position="207"/>
        <end position="224"/>
    </location>
</feature>
<feature type="transmembrane region" description="Helical" evidence="1">
    <location>
        <begin position="7"/>
        <end position="27"/>
    </location>
</feature>
<name>K1XZC0_9BACT</name>
<proteinExistence type="predicted"/>
<feature type="transmembrane region" description="Helical" evidence="1">
    <location>
        <begin position="271"/>
        <end position="290"/>
    </location>
</feature>
<dbReference type="SUPFAM" id="SSF103473">
    <property type="entry name" value="MFS general substrate transporter"/>
    <property type="match status" value="1"/>
</dbReference>
<organism evidence="2">
    <name type="scientific">uncultured bacterium</name>
    <name type="common">gcode 4</name>
    <dbReference type="NCBI Taxonomy" id="1234023"/>
    <lineage>
        <taxon>Bacteria</taxon>
        <taxon>environmental samples</taxon>
    </lineage>
</organism>
<feature type="transmembrane region" description="Helical" evidence="1">
    <location>
        <begin position="296"/>
        <end position="316"/>
    </location>
</feature>
<feature type="transmembrane region" description="Helical" evidence="1">
    <location>
        <begin position="47"/>
        <end position="63"/>
    </location>
</feature>
<dbReference type="Gene3D" id="1.20.1250.20">
    <property type="entry name" value="MFS general substrate transporter like domains"/>
    <property type="match status" value="1"/>
</dbReference>
<feature type="transmembrane region" description="Helical" evidence="1">
    <location>
        <begin position="160"/>
        <end position="180"/>
    </location>
</feature>
<evidence type="ECO:0000256" key="1">
    <source>
        <dbReference type="SAM" id="Phobius"/>
    </source>
</evidence>
<keyword evidence="1" id="KW-0472">Membrane</keyword>
<dbReference type="EMBL" id="AMFJ01036017">
    <property type="protein sequence ID" value="EKD25638.1"/>
    <property type="molecule type" value="Genomic_DNA"/>
</dbReference>
<keyword evidence="1" id="KW-1133">Transmembrane helix</keyword>
<comment type="caution">
    <text evidence="2">The sequence shown here is derived from an EMBL/GenBank/DDBJ whole genome shotgun (WGS) entry which is preliminary data.</text>
</comment>
<feature type="transmembrane region" description="Helical" evidence="1">
    <location>
        <begin position="362"/>
        <end position="380"/>
    </location>
</feature>